<dbReference type="AlphaFoldDB" id="A0A2T6BTT3"/>
<evidence type="ECO:0000256" key="2">
    <source>
        <dbReference type="SAM" id="Phobius"/>
    </source>
</evidence>
<keyword evidence="2" id="KW-1133">Transmembrane helix</keyword>
<comment type="caution">
    <text evidence="4">The sequence shown here is derived from an EMBL/GenBank/DDBJ whole genome shotgun (WGS) entry which is preliminary data.</text>
</comment>
<keyword evidence="5" id="KW-1185">Reference proteome</keyword>
<dbReference type="GO" id="GO:0005886">
    <property type="term" value="C:plasma membrane"/>
    <property type="evidence" value="ECO:0007669"/>
    <property type="project" value="TreeGrafter"/>
</dbReference>
<dbReference type="OrthoDB" id="9789291at2"/>
<comment type="similarity">
    <text evidence="1">Belongs to the peptidase A24 family.</text>
</comment>
<evidence type="ECO:0000313" key="4">
    <source>
        <dbReference type="EMBL" id="PTX59387.1"/>
    </source>
</evidence>
<dbReference type="RefSeq" id="WP_108023708.1">
    <property type="nucleotide sequence ID" value="NZ_QBKR01000012.1"/>
</dbReference>
<dbReference type="Proteomes" id="UP000244240">
    <property type="component" value="Unassembled WGS sequence"/>
</dbReference>
<evidence type="ECO:0000259" key="3">
    <source>
        <dbReference type="Pfam" id="PF01478"/>
    </source>
</evidence>
<dbReference type="Pfam" id="PF01478">
    <property type="entry name" value="Peptidase_A24"/>
    <property type="match status" value="1"/>
</dbReference>
<protein>
    <submittedName>
        <fullName evidence="4">Type IV leader peptidase family protein</fullName>
    </submittedName>
</protein>
<proteinExistence type="inferred from homology"/>
<gene>
    <name evidence="4" type="ORF">C8P63_11283</name>
</gene>
<dbReference type="PANTHER" id="PTHR30487">
    <property type="entry name" value="TYPE 4 PREPILIN-LIKE PROTEINS LEADER PEPTIDE-PROCESSING ENZYME"/>
    <property type="match status" value="1"/>
</dbReference>
<dbReference type="EMBL" id="QBKR01000012">
    <property type="protein sequence ID" value="PTX59387.1"/>
    <property type="molecule type" value="Genomic_DNA"/>
</dbReference>
<reference evidence="4 5" key="1">
    <citation type="submission" date="2018-04" db="EMBL/GenBank/DDBJ databases">
        <title>Genomic Encyclopedia of Archaeal and Bacterial Type Strains, Phase II (KMG-II): from individual species to whole genera.</title>
        <authorList>
            <person name="Goeker M."/>
        </authorList>
    </citation>
    <scope>NUCLEOTIDE SEQUENCE [LARGE SCALE GENOMIC DNA]</scope>
    <source>
        <strain evidence="4 5">DSM 45787</strain>
    </source>
</reference>
<accession>A0A2T6BTT3</accession>
<keyword evidence="2" id="KW-0812">Transmembrane</keyword>
<sequence length="215" mass="22676">MDWLALIAGGWAGSRTPEWAGRWFLKSGVGCRGASVYRWLVAGYAGAGFFLVTTSPFTGAERVLGYLLTLFLGGAAFLDLSCRRIPNRLNVTAAVLFLVFRAATVGEWLSFPVAALAGGIFLLAVSRIFRGGVGGGDIKLVAASGLALGGAGLTAGLAVAFCTGGLWALFLLFSGRARGRTPLPFAPHLAIGLLSGYLWGREWVVWYFSLLGVRV</sequence>
<organism evidence="4 5">
    <name type="scientific">Melghirimyces profundicolus</name>
    <dbReference type="NCBI Taxonomy" id="1242148"/>
    <lineage>
        <taxon>Bacteria</taxon>
        <taxon>Bacillati</taxon>
        <taxon>Bacillota</taxon>
        <taxon>Bacilli</taxon>
        <taxon>Bacillales</taxon>
        <taxon>Thermoactinomycetaceae</taxon>
        <taxon>Melghirimyces</taxon>
    </lineage>
</organism>
<name>A0A2T6BTT3_9BACL</name>
<feature type="domain" description="Prepilin type IV endopeptidase peptidase" evidence="3">
    <location>
        <begin position="67"/>
        <end position="169"/>
    </location>
</feature>
<keyword evidence="2" id="KW-0472">Membrane</keyword>
<dbReference type="GO" id="GO:0006465">
    <property type="term" value="P:signal peptide processing"/>
    <property type="evidence" value="ECO:0007669"/>
    <property type="project" value="TreeGrafter"/>
</dbReference>
<dbReference type="Gene3D" id="1.20.120.1220">
    <property type="match status" value="1"/>
</dbReference>
<feature type="transmembrane region" description="Helical" evidence="2">
    <location>
        <begin position="141"/>
        <end position="173"/>
    </location>
</feature>
<feature type="transmembrane region" description="Helical" evidence="2">
    <location>
        <begin position="63"/>
        <end position="80"/>
    </location>
</feature>
<dbReference type="GO" id="GO:0004190">
    <property type="term" value="F:aspartic-type endopeptidase activity"/>
    <property type="evidence" value="ECO:0007669"/>
    <property type="project" value="InterPro"/>
</dbReference>
<dbReference type="PANTHER" id="PTHR30487:SF0">
    <property type="entry name" value="PREPILIN LEADER PEPTIDASE_N-METHYLTRANSFERASE-RELATED"/>
    <property type="match status" value="1"/>
</dbReference>
<evidence type="ECO:0000256" key="1">
    <source>
        <dbReference type="ARBA" id="ARBA00005801"/>
    </source>
</evidence>
<feature type="transmembrane region" description="Helical" evidence="2">
    <location>
        <begin position="36"/>
        <end position="57"/>
    </location>
</feature>
<evidence type="ECO:0000313" key="5">
    <source>
        <dbReference type="Proteomes" id="UP000244240"/>
    </source>
</evidence>
<feature type="transmembrane region" description="Helical" evidence="2">
    <location>
        <begin position="109"/>
        <end position="129"/>
    </location>
</feature>
<dbReference type="InterPro" id="IPR000045">
    <property type="entry name" value="Prepilin_IV_endopep_pep"/>
</dbReference>
<dbReference type="InterPro" id="IPR050882">
    <property type="entry name" value="Prepilin_peptidase/N-MTase"/>
</dbReference>